<reference evidence="12 13" key="1">
    <citation type="submission" date="2019-03" db="EMBL/GenBank/DDBJ databases">
        <title>Whole genome sequence of Arthrobacter sp JH1-1.</title>
        <authorList>
            <person name="Trinh H.N."/>
        </authorList>
    </citation>
    <scope>NUCLEOTIDE SEQUENCE [LARGE SCALE GENOMIC DNA]</scope>
    <source>
        <strain evidence="12 13">JH1-1</strain>
    </source>
</reference>
<evidence type="ECO:0000256" key="6">
    <source>
        <dbReference type="ARBA" id="ARBA00022842"/>
    </source>
</evidence>
<dbReference type="CDD" id="cd00515">
    <property type="entry name" value="HAM1"/>
    <property type="match status" value="1"/>
</dbReference>
<keyword evidence="6 10" id="KW-0460">Magnesium</keyword>
<comment type="catalytic activity">
    <reaction evidence="10">
        <text>ITP + H2O = IMP + diphosphate + H(+)</text>
        <dbReference type="Rhea" id="RHEA:29399"/>
        <dbReference type="ChEBI" id="CHEBI:15377"/>
        <dbReference type="ChEBI" id="CHEBI:15378"/>
        <dbReference type="ChEBI" id="CHEBI:33019"/>
        <dbReference type="ChEBI" id="CHEBI:58053"/>
        <dbReference type="ChEBI" id="CHEBI:61402"/>
        <dbReference type="EC" id="3.6.1.66"/>
    </reaction>
</comment>
<accession>A0A4R5KQJ1</accession>
<comment type="cofactor">
    <cofactor evidence="10">
        <name>Mg(2+)</name>
        <dbReference type="ChEBI" id="CHEBI:18420"/>
    </cofactor>
    <text evidence="10">Binds 1 Mg(2+) ion per subunit.</text>
</comment>
<feature type="binding site" evidence="10">
    <location>
        <begin position="171"/>
        <end position="174"/>
    </location>
    <ligand>
        <name>substrate</name>
    </ligand>
</feature>
<feature type="binding site" evidence="10">
    <location>
        <begin position="16"/>
        <end position="21"/>
    </location>
    <ligand>
        <name>substrate</name>
    </ligand>
</feature>
<dbReference type="InterPro" id="IPR002637">
    <property type="entry name" value="RdgB/HAM1"/>
</dbReference>
<dbReference type="InterPro" id="IPR020922">
    <property type="entry name" value="dITP/XTP_pyrophosphatase"/>
</dbReference>
<dbReference type="PANTHER" id="PTHR11067">
    <property type="entry name" value="INOSINE TRIPHOSPHATE PYROPHOSPHATASE/HAM1 PROTEIN"/>
    <property type="match status" value="1"/>
</dbReference>
<feature type="binding site" evidence="10">
    <location>
        <position position="194"/>
    </location>
    <ligand>
        <name>substrate</name>
    </ligand>
</feature>
<evidence type="ECO:0000256" key="1">
    <source>
        <dbReference type="ARBA" id="ARBA00008023"/>
    </source>
</evidence>
<keyword evidence="7 10" id="KW-0546">Nucleotide metabolism</keyword>
<evidence type="ECO:0000256" key="10">
    <source>
        <dbReference type="HAMAP-Rule" id="MF_01405"/>
    </source>
</evidence>
<dbReference type="Proteomes" id="UP000295511">
    <property type="component" value="Unassembled WGS sequence"/>
</dbReference>
<dbReference type="GO" id="GO:0005829">
    <property type="term" value="C:cytosol"/>
    <property type="evidence" value="ECO:0007669"/>
    <property type="project" value="TreeGrafter"/>
</dbReference>
<evidence type="ECO:0000256" key="11">
    <source>
        <dbReference type="RuleBase" id="RU003781"/>
    </source>
</evidence>
<dbReference type="GO" id="GO:0036220">
    <property type="term" value="F:ITP diphosphatase activity"/>
    <property type="evidence" value="ECO:0007669"/>
    <property type="project" value="UniProtKB-UniRule"/>
</dbReference>
<dbReference type="Gene3D" id="3.90.950.10">
    <property type="match status" value="1"/>
</dbReference>
<dbReference type="PANTHER" id="PTHR11067:SF9">
    <property type="entry name" value="INOSINE TRIPHOSPHATE PYROPHOSPHATASE"/>
    <property type="match status" value="1"/>
</dbReference>
<comment type="catalytic activity">
    <reaction evidence="8 10">
        <text>dITP + H2O = dIMP + diphosphate + H(+)</text>
        <dbReference type="Rhea" id="RHEA:28342"/>
        <dbReference type="ChEBI" id="CHEBI:15377"/>
        <dbReference type="ChEBI" id="CHEBI:15378"/>
        <dbReference type="ChEBI" id="CHEBI:33019"/>
        <dbReference type="ChEBI" id="CHEBI:61194"/>
        <dbReference type="ChEBI" id="CHEBI:61382"/>
        <dbReference type="EC" id="3.6.1.66"/>
    </reaction>
</comment>
<dbReference type="GO" id="GO:0009117">
    <property type="term" value="P:nucleotide metabolic process"/>
    <property type="evidence" value="ECO:0007669"/>
    <property type="project" value="UniProtKB-KW"/>
</dbReference>
<evidence type="ECO:0000256" key="4">
    <source>
        <dbReference type="ARBA" id="ARBA00022741"/>
    </source>
</evidence>
<name>A0A4R5KQJ1_9MICC</name>
<protein>
    <recommendedName>
        <fullName evidence="10">dITP/XTP pyrophosphatase</fullName>
        <ecNumber evidence="10">3.6.1.66</ecNumber>
    </recommendedName>
    <alternativeName>
        <fullName evidence="10">Non-canonical purine NTP pyrophosphatase</fullName>
    </alternativeName>
    <alternativeName>
        <fullName evidence="10">Non-standard purine NTP pyrophosphatase</fullName>
    </alternativeName>
    <alternativeName>
        <fullName evidence="10">Nucleoside-triphosphate diphosphatase</fullName>
    </alternativeName>
    <alternativeName>
        <fullName evidence="10">Nucleoside-triphosphate pyrophosphatase</fullName>
        <shortName evidence="10">NTPase</shortName>
    </alternativeName>
</protein>
<comment type="function">
    <text evidence="10">Pyrophosphatase that catalyzes the hydrolysis of nucleoside triphosphates to their monophosphate derivatives, with a high preference for the non-canonical purine nucleotides XTP (xanthosine triphosphate), dITP (deoxyinosine triphosphate) and ITP. Seems to function as a house-cleaning enzyme that removes non-canonical purine nucleotides from the nucleotide pool, thus preventing their incorporation into DNA/RNA and avoiding chromosomal lesions.</text>
</comment>
<dbReference type="NCBIfam" id="TIGR00042">
    <property type="entry name" value="RdgB/HAM1 family non-canonical purine NTP pyrophosphatase"/>
    <property type="match status" value="1"/>
</dbReference>
<dbReference type="EC" id="3.6.1.66" evidence="10"/>
<keyword evidence="4 10" id="KW-0547">Nucleotide-binding</keyword>
<keyword evidence="5 10" id="KW-0378">Hydrolase</keyword>
<dbReference type="InterPro" id="IPR029001">
    <property type="entry name" value="ITPase-like_fam"/>
</dbReference>
<evidence type="ECO:0000256" key="2">
    <source>
        <dbReference type="ARBA" id="ARBA00011738"/>
    </source>
</evidence>
<dbReference type="GO" id="GO:0036222">
    <property type="term" value="F:XTP diphosphatase activity"/>
    <property type="evidence" value="ECO:0007669"/>
    <property type="project" value="UniProtKB-UniRule"/>
</dbReference>
<comment type="caution">
    <text evidence="10">Lacks conserved residue(s) required for the propagation of feature annotation.</text>
</comment>
<evidence type="ECO:0000256" key="8">
    <source>
        <dbReference type="ARBA" id="ARBA00051875"/>
    </source>
</evidence>
<sequence>MTGAGTAHEPRLVLATHNQGKLRELRELLRDQIPGLDVDTQVIDASAAGAPDVAETGVTFAENSLLKARAVAEATGIVAIADDSGLAVDVLGGAPGIFSARWSGRHGDDVANLELLLAQLSDVPDVHRGAAFVCAAALAVPSADDGGGFETVEYGQLEGILLREPRGEGGFGYDPVLVPHGLDRSCAELSPEEKNAISHRGKAFRALLPAIVAALR</sequence>
<feature type="binding site" evidence="10">
    <location>
        <position position="83"/>
    </location>
    <ligand>
        <name>Mg(2+)</name>
        <dbReference type="ChEBI" id="CHEBI:18420"/>
    </ligand>
</feature>
<gene>
    <name evidence="12" type="primary">rdgB</name>
    <name evidence="12" type="ORF">E1809_09790</name>
</gene>
<feature type="binding site" evidence="10">
    <location>
        <begin position="199"/>
        <end position="200"/>
    </location>
    <ligand>
        <name>substrate</name>
    </ligand>
</feature>
<evidence type="ECO:0000256" key="9">
    <source>
        <dbReference type="ARBA" id="ARBA00052017"/>
    </source>
</evidence>
<dbReference type="GO" id="GO:0035870">
    <property type="term" value="F:dITP diphosphatase activity"/>
    <property type="evidence" value="ECO:0007669"/>
    <property type="project" value="UniProtKB-UniRule"/>
</dbReference>
<dbReference type="HAMAP" id="MF_01405">
    <property type="entry name" value="Non_canon_purine_NTPase"/>
    <property type="match status" value="1"/>
</dbReference>
<dbReference type="OrthoDB" id="9807456at2"/>
<dbReference type="FunFam" id="3.90.950.10:FF:000001">
    <property type="entry name" value="dITP/XTP pyrophosphatase"/>
    <property type="match status" value="1"/>
</dbReference>
<keyword evidence="3 10" id="KW-0479">Metal-binding</keyword>
<evidence type="ECO:0000256" key="7">
    <source>
        <dbReference type="ARBA" id="ARBA00023080"/>
    </source>
</evidence>
<feature type="binding site" evidence="10">
    <location>
        <position position="84"/>
    </location>
    <ligand>
        <name>substrate</name>
    </ligand>
</feature>
<dbReference type="RefSeq" id="WP_133204038.1">
    <property type="nucleotide sequence ID" value="NZ_SMRU01000009.1"/>
</dbReference>
<comment type="caution">
    <text evidence="12">The sequence shown here is derived from an EMBL/GenBank/DDBJ whole genome shotgun (WGS) entry which is preliminary data.</text>
</comment>
<comment type="catalytic activity">
    <reaction evidence="9 10">
        <text>XTP + H2O = XMP + diphosphate + H(+)</text>
        <dbReference type="Rhea" id="RHEA:28610"/>
        <dbReference type="ChEBI" id="CHEBI:15377"/>
        <dbReference type="ChEBI" id="CHEBI:15378"/>
        <dbReference type="ChEBI" id="CHEBI:33019"/>
        <dbReference type="ChEBI" id="CHEBI:57464"/>
        <dbReference type="ChEBI" id="CHEBI:61314"/>
        <dbReference type="EC" id="3.6.1.66"/>
    </reaction>
</comment>
<evidence type="ECO:0000313" key="12">
    <source>
        <dbReference type="EMBL" id="TDF96990.1"/>
    </source>
</evidence>
<comment type="similarity">
    <text evidence="1 10 11">Belongs to the HAM1 NTPase family.</text>
</comment>
<organism evidence="12 13">
    <name type="scientific">Arthrobacter terricola</name>
    <dbReference type="NCBI Taxonomy" id="2547396"/>
    <lineage>
        <taxon>Bacteria</taxon>
        <taxon>Bacillati</taxon>
        <taxon>Actinomycetota</taxon>
        <taxon>Actinomycetes</taxon>
        <taxon>Micrococcales</taxon>
        <taxon>Micrococcaceae</taxon>
        <taxon>Arthrobacter</taxon>
    </lineage>
</organism>
<dbReference type="SUPFAM" id="SSF52972">
    <property type="entry name" value="ITPase-like"/>
    <property type="match status" value="1"/>
</dbReference>
<dbReference type="GO" id="GO:0000166">
    <property type="term" value="F:nucleotide binding"/>
    <property type="evidence" value="ECO:0007669"/>
    <property type="project" value="UniProtKB-KW"/>
</dbReference>
<dbReference type="GO" id="GO:0009146">
    <property type="term" value="P:purine nucleoside triphosphate catabolic process"/>
    <property type="evidence" value="ECO:0007669"/>
    <property type="project" value="UniProtKB-UniRule"/>
</dbReference>
<proteinExistence type="inferred from homology"/>
<dbReference type="Pfam" id="PF01725">
    <property type="entry name" value="Ham1p_like"/>
    <property type="match status" value="1"/>
</dbReference>
<evidence type="ECO:0000256" key="5">
    <source>
        <dbReference type="ARBA" id="ARBA00022801"/>
    </source>
</evidence>
<dbReference type="EMBL" id="SMRU01000009">
    <property type="protein sequence ID" value="TDF96990.1"/>
    <property type="molecule type" value="Genomic_DNA"/>
</dbReference>
<dbReference type="GO" id="GO:0017111">
    <property type="term" value="F:ribonucleoside triphosphate phosphatase activity"/>
    <property type="evidence" value="ECO:0007669"/>
    <property type="project" value="InterPro"/>
</dbReference>
<feature type="active site" description="Proton acceptor" evidence="10">
    <location>
        <position position="83"/>
    </location>
</feature>
<dbReference type="AlphaFoldDB" id="A0A4R5KQJ1"/>
<dbReference type="GO" id="GO:0046872">
    <property type="term" value="F:metal ion binding"/>
    <property type="evidence" value="ECO:0007669"/>
    <property type="project" value="UniProtKB-KW"/>
</dbReference>
<evidence type="ECO:0000256" key="3">
    <source>
        <dbReference type="ARBA" id="ARBA00022723"/>
    </source>
</evidence>
<evidence type="ECO:0000313" key="13">
    <source>
        <dbReference type="Proteomes" id="UP000295511"/>
    </source>
</evidence>
<keyword evidence="13" id="KW-1185">Reference proteome</keyword>
<comment type="subunit">
    <text evidence="2 10">Homodimer.</text>
</comment>